<dbReference type="AlphaFoldDB" id="A0A238Y8Y0"/>
<dbReference type="PANTHER" id="PTHR30404">
    <property type="entry name" value="N-ACETYLMURAMOYL-L-ALANINE AMIDASE"/>
    <property type="match status" value="1"/>
</dbReference>
<dbReference type="SMART" id="SM00646">
    <property type="entry name" value="Ami_3"/>
    <property type="match status" value="1"/>
</dbReference>
<dbReference type="Pfam" id="PF01520">
    <property type="entry name" value="Amidase_3"/>
    <property type="match status" value="1"/>
</dbReference>
<evidence type="ECO:0000256" key="1">
    <source>
        <dbReference type="ARBA" id="ARBA00001561"/>
    </source>
</evidence>
<accession>A0A238Y8Y0</accession>
<evidence type="ECO:0000313" key="6">
    <source>
        <dbReference type="Proteomes" id="UP000198405"/>
    </source>
</evidence>
<dbReference type="Gene3D" id="3.40.630.40">
    <property type="entry name" value="Zn-dependent exopeptidases"/>
    <property type="match status" value="1"/>
</dbReference>
<organism evidence="5 6">
    <name type="scientific">Desulfurobacterium atlanticum</name>
    <dbReference type="NCBI Taxonomy" id="240169"/>
    <lineage>
        <taxon>Bacteria</taxon>
        <taxon>Pseudomonadati</taxon>
        <taxon>Aquificota</taxon>
        <taxon>Aquificia</taxon>
        <taxon>Desulfurobacteriales</taxon>
        <taxon>Desulfurobacteriaceae</taxon>
        <taxon>Desulfurobacterium</taxon>
    </lineage>
</organism>
<dbReference type="GO" id="GO:0008745">
    <property type="term" value="F:N-acetylmuramoyl-L-alanine amidase activity"/>
    <property type="evidence" value="ECO:0007669"/>
    <property type="project" value="UniProtKB-EC"/>
</dbReference>
<dbReference type="CDD" id="cd02696">
    <property type="entry name" value="MurNAc-LAA"/>
    <property type="match status" value="1"/>
</dbReference>
<keyword evidence="3" id="KW-0378">Hydrolase</keyword>
<evidence type="ECO:0000256" key="2">
    <source>
        <dbReference type="ARBA" id="ARBA00011901"/>
    </source>
</evidence>
<dbReference type="OrthoDB" id="9806267at2"/>
<gene>
    <name evidence="5" type="ORF">SAMN06265340_102193</name>
</gene>
<reference evidence="6" key="1">
    <citation type="submission" date="2017-06" db="EMBL/GenBank/DDBJ databases">
        <authorList>
            <person name="Varghese N."/>
            <person name="Submissions S."/>
        </authorList>
    </citation>
    <scope>NUCLEOTIDE SEQUENCE [LARGE SCALE GENOMIC DNA]</scope>
    <source>
        <strain evidence="6">DSM 15668</strain>
    </source>
</reference>
<dbReference type="InterPro" id="IPR050695">
    <property type="entry name" value="N-acetylmuramoyl_amidase_3"/>
</dbReference>
<feature type="domain" description="MurNAc-LAA" evidence="4">
    <location>
        <begin position="218"/>
        <end position="372"/>
    </location>
</feature>
<evidence type="ECO:0000313" key="5">
    <source>
        <dbReference type="EMBL" id="SNR67201.1"/>
    </source>
</evidence>
<dbReference type="SUPFAM" id="SSF53187">
    <property type="entry name" value="Zn-dependent exopeptidases"/>
    <property type="match status" value="1"/>
</dbReference>
<evidence type="ECO:0000256" key="3">
    <source>
        <dbReference type="ARBA" id="ARBA00022801"/>
    </source>
</evidence>
<name>A0A238Y8Y0_9BACT</name>
<dbReference type="PANTHER" id="PTHR30404:SF0">
    <property type="entry name" value="N-ACETYLMURAMOYL-L-ALANINE AMIDASE AMIC"/>
    <property type="match status" value="1"/>
</dbReference>
<dbReference type="Gene3D" id="2.60.40.3500">
    <property type="match status" value="1"/>
</dbReference>
<protein>
    <recommendedName>
        <fullName evidence="2">N-acetylmuramoyl-L-alanine amidase</fullName>
        <ecNumber evidence="2">3.5.1.28</ecNumber>
    </recommendedName>
</protein>
<dbReference type="GO" id="GO:0030288">
    <property type="term" value="C:outer membrane-bounded periplasmic space"/>
    <property type="evidence" value="ECO:0007669"/>
    <property type="project" value="TreeGrafter"/>
</dbReference>
<dbReference type="RefSeq" id="WP_089322534.1">
    <property type="nucleotide sequence ID" value="NZ_FZOB01000002.1"/>
</dbReference>
<dbReference type="EC" id="3.5.1.28" evidence="2"/>
<evidence type="ECO:0000259" key="4">
    <source>
        <dbReference type="SMART" id="SM00646"/>
    </source>
</evidence>
<dbReference type="InterPro" id="IPR002508">
    <property type="entry name" value="MurNAc-LAA_cat"/>
</dbReference>
<dbReference type="GO" id="GO:0009253">
    <property type="term" value="P:peptidoglycan catabolic process"/>
    <property type="evidence" value="ECO:0007669"/>
    <property type="project" value="InterPro"/>
</dbReference>
<dbReference type="Proteomes" id="UP000198405">
    <property type="component" value="Unassembled WGS sequence"/>
</dbReference>
<dbReference type="EMBL" id="FZOB01000002">
    <property type="protein sequence ID" value="SNR67201.1"/>
    <property type="molecule type" value="Genomic_DNA"/>
</dbReference>
<keyword evidence="6" id="KW-1185">Reference proteome</keyword>
<sequence>MFSRRQFLKVLGIGGLFSLSSMEFSFAKRYIPYVKRVRYSSSPKRTRIVLDLSGKVYKKYISNYMKHNYLVFIVKGLRANRKKIYLKSRFAKYVEIIPLTRTKTKIRIKLYSPRSYKIFALKARKNKPFRLVIDVLPDFVPLKLKTEFGKRIVVLDPGHGGKDPGAIWPIHWRHPKYKEKTITLAIAKKVKKLLEKDPRITVIMTRDRDVFVPLLKRAEIAAKSCADAFVSIHADSMPNHPNWNGVTVFKASPTLFAKATDTAEEIAKNVKICSDTMCWSITPVIVSLSSTVTFVESRRLAEAIVKKLKANTNESIVKGIRDMKRNILVIKTPGRPAVLIETGFMTNKKDRKNLVKSSYQWKIARGIAEGIKEYLHSLDKVAMY</sequence>
<comment type="catalytic activity">
    <reaction evidence="1">
        <text>Hydrolyzes the link between N-acetylmuramoyl residues and L-amino acid residues in certain cell-wall glycopeptides.</text>
        <dbReference type="EC" id="3.5.1.28"/>
    </reaction>
</comment>
<proteinExistence type="predicted"/>